<dbReference type="GO" id="GO:0005524">
    <property type="term" value="F:ATP binding"/>
    <property type="evidence" value="ECO:0007669"/>
    <property type="project" value="UniProtKB-KW"/>
</dbReference>
<dbReference type="InterPro" id="IPR044726">
    <property type="entry name" value="ABCC_6TM_D2"/>
</dbReference>
<evidence type="ECO:0000256" key="8">
    <source>
        <dbReference type="ARBA" id="ARBA00023136"/>
    </source>
</evidence>
<dbReference type="Pfam" id="PF00664">
    <property type="entry name" value="ABC_membrane"/>
    <property type="match status" value="2"/>
</dbReference>
<feature type="domain" description="ABC transmembrane type-1" evidence="13">
    <location>
        <begin position="832"/>
        <end position="1106"/>
    </location>
</feature>
<keyword evidence="6" id="KW-0067">ATP-binding</keyword>
<evidence type="ECO:0000256" key="9">
    <source>
        <dbReference type="ARBA" id="ARBA00023180"/>
    </source>
</evidence>
<accession>W3WUA1</accession>
<keyword evidence="9" id="KW-0325">Glycoprotein</keyword>
<dbReference type="FunFam" id="3.40.50.300:FF:001172">
    <property type="entry name" value="Cystic fibrosis transmembrane conductance regulator"/>
    <property type="match status" value="1"/>
</dbReference>
<dbReference type="GeneID" id="19276831"/>
<keyword evidence="8 11" id="KW-0472">Membrane</keyword>
<proteinExistence type="predicted"/>
<dbReference type="GO" id="GO:0016020">
    <property type="term" value="C:membrane"/>
    <property type="evidence" value="ECO:0007669"/>
    <property type="project" value="UniProtKB-SubCell"/>
</dbReference>
<comment type="subcellular location">
    <subcellularLocation>
        <location evidence="1">Membrane</location>
        <topology evidence="1">Multi-pass membrane protein</topology>
    </subcellularLocation>
</comment>
<dbReference type="Gene3D" id="1.20.1560.10">
    <property type="entry name" value="ABC transporter type 1, transmembrane domain"/>
    <property type="match status" value="2"/>
</dbReference>
<feature type="transmembrane region" description="Helical" evidence="11">
    <location>
        <begin position="6"/>
        <end position="27"/>
    </location>
</feature>
<feature type="region of interest" description="Disordered" evidence="10">
    <location>
        <begin position="736"/>
        <end position="755"/>
    </location>
</feature>
<feature type="transmembrane region" description="Helical" evidence="11">
    <location>
        <begin position="237"/>
        <end position="259"/>
    </location>
</feature>
<evidence type="ECO:0000256" key="6">
    <source>
        <dbReference type="ARBA" id="ARBA00022840"/>
    </source>
</evidence>
<feature type="domain" description="ABC transmembrane type-1" evidence="13">
    <location>
        <begin position="207"/>
        <end position="482"/>
    </location>
</feature>
<feature type="domain" description="ABC transporter" evidence="12">
    <location>
        <begin position="519"/>
        <end position="745"/>
    </location>
</feature>
<evidence type="ECO:0000256" key="3">
    <source>
        <dbReference type="ARBA" id="ARBA00022692"/>
    </source>
</evidence>
<dbReference type="PANTHER" id="PTHR24223">
    <property type="entry name" value="ATP-BINDING CASSETTE SUB-FAMILY C"/>
    <property type="match status" value="1"/>
</dbReference>
<dbReference type="InterPro" id="IPR036640">
    <property type="entry name" value="ABC1_TM_sf"/>
</dbReference>
<dbReference type="CDD" id="cd18580">
    <property type="entry name" value="ABC_6TM_ABCC_D2"/>
    <property type="match status" value="1"/>
</dbReference>
<dbReference type="KEGG" id="pfy:PFICI_11818"/>
<dbReference type="Proteomes" id="UP000030651">
    <property type="component" value="Unassembled WGS sequence"/>
</dbReference>
<keyword evidence="2" id="KW-0813">Transport</keyword>
<dbReference type="Pfam" id="PF00005">
    <property type="entry name" value="ABC_tran"/>
    <property type="match status" value="2"/>
</dbReference>
<protein>
    <recommendedName>
        <fullName evidence="16">P-loop containing nucleoside triphosphate hydrolase protein</fullName>
    </recommendedName>
</protein>
<name>W3WUA1_PESFW</name>
<dbReference type="InterPro" id="IPR050173">
    <property type="entry name" value="ABC_transporter_C-like"/>
</dbReference>
<feature type="transmembrane region" description="Helical" evidence="11">
    <location>
        <begin position="47"/>
        <end position="71"/>
    </location>
</feature>
<dbReference type="FunFam" id="1.20.1560.10:FF:000013">
    <property type="entry name" value="ABC transporter C family member 2"/>
    <property type="match status" value="1"/>
</dbReference>
<gene>
    <name evidence="14" type="ORF">PFICI_11818</name>
</gene>
<dbReference type="SMART" id="SM00382">
    <property type="entry name" value="AAA"/>
    <property type="match status" value="2"/>
</dbReference>
<dbReference type="GO" id="GO:0005737">
    <property type="term" value="C:cytoplasm"/>
    <property type="evidence" value="ECO:0007669"/>
    <property type="project" value="UniProtKB-ARBA"/>
</dbReference>
<feature type="transmembrane region" description="Helical" evidence="11">
    <location>
        <begin position="867"/>
        <end position="893"/>
    </location>
</feature>
<keyword evidence="3 11" id="KW-0812">Transmembrane</keyword>
<dbReference type="Gene3D" id="3.40.50.300">
    <property type="entry name" value="P-loop containing nucleotide triphosphate hydrolases"/>
    <property type="match status" value="2"/>
</dbReference>
<evidence type="ECO:0000256" key="11">
    <source>
        <dbReference type="SAM" id="Phobius"/>
    </source>
</evidence>
<dbReference type="eggNOG" id="KOG0054">
    <property type="taxonomic scope" value="Eukaryota"/>
</dbReference>
<evidence type="ECO:0008006" key="16">
    <source>
        <dbReference type="Google" id="ProtNLM"/>
    </source>
</evidence>
<dbReference type="RefSeq" id="XP_007838590.1">
    <property type="nucleotide sequence ID" value="XM_007840399.1"/>
</dbReference>
<evidence type="ECO:0000259" key="13">
    <source>
        <dbReference type="PROSITE" id="PS50929"/>
    </source>
</evidence>
<feature type="transmembrane region" description="Helical" evidence="11">
    <location>
        <begin position="345"/>
        <end position="364"/>
    </location>
</feature>
<dbReference type="InterPro" id="IPR027417">
    <property type="entry name" value="P-loop_NTPase"/>
</dbReference>
<sequence>MAWASVSLTLSIIPSFLIAATSVWLLVDNMWRWDSTQRLDDMRKLTIVFAGTVPGLCLVSTGGILTLRVLYSFSTGLLWVVFYPDLVSGPLFVNGLVPVLFFSDGLIGLSMAGYPVAEDEINGKTHPLSRPSSLLSYLTLAWLNNVLKKASRDVLQTPHVWQVDDFLSVSQSLAEIPNLLKASRVWPKPLPQNLFVLICCRFPFEIWVSGGLAAVYIILSIIQPFLVRWVLEERSLISIMTTFVAGILQTTCYSHSLLLTRILGMRIRSALTTLICDQIISRSMSQSSSAGDHEKSEASVLIEVDAMAVYNLTEHIHGTWVMPLQFLGGLGGLTLLLGWKSIMAGLGVSILFVPMTIASMSLVSKRMRQIMLAKDSRVSLVKEVLSYARHVKLYGWERLFEDNIRNARALEMGALAKMSLANAVIVFLTTLLPVAFISTAFISRIVIGLGLTSTVVFPALVLFGFVSQAMSMLPRMVIFYQAGVISYDRVSVFLSTTELDNDSEQHSLSDLSVAWSASINAVDLDIPIREGGYTKTLLRNSTMIAETGKLTVITGPVGSGKTSILRVILGEIQTRAGSVLVNGQIAYASQRPVLISRTIRENITFGRVYDPVWYRKVVDAACLTPDFSRLPKGDATMLGGTVSILSGGQQSRVAIARAVYSQRPLVVLDDPLAALDAKVQRSIVNNILGPRGILRGSTRVVSTFSMSLIAIADVVYTIEAETIKLCSPTAGQGSLGTLSAEEEVPNSHRAESPTEPLRVGRILTETVPISTEVLVGRLPVRVYAQTNATEITPLLPRDVASVAQPDEIDDKGISFHTYWTFLRTGKVWGWPLTLILAVVITLLNVRSVYCLQQVAQDFEMVDAASGLLTYTLTGISMSLVTATLIMVVFLACLMPASQSLHDQLTKGVLRSKLTFFDDSPLGQIVNRFTNDVNNIDGPVGGGFIRIVMLSVTVAASLVVVLTTSSISLLYMGPLALMFHFIQSVYRRAARQLRRLDNDARSSVLAMAVELGSAASIIRAHGQTEHFKRLIRSKVNQQISIWVPFLCLDIWLTLRVQCLSGVAQAMTAILLLKLHVSSSTLGLVLTFCVEITQALGAVVQTLANLEADLCSLDRILSYVDNPREEESDSCDTPSQFPSAWPKRPSITFDRFSAAYRPGGDLCLRNLNCHIAPGERVGVIGRTGAGKSSLMLALLMALDRDAVLPGGRILIDGKDLYRDVSATELRAKIALIPQEPVVFSGSLKMNLDPLQRKSDESLLDIVSKCRLVEILGIDDCDSPLDYHFADGSRRLSVGQTQILAMARAMVGKRNIVIIDEATASVDAQTAALAHEVMNSAFRGSTVIAIAHKIETVINYDKILVLEGGAIVEFDKPSTLLRDPESIFSALVRQSRASSSD</sequence>
<evidence type="ECO:0000313" key="14">
    <source>
        <dbReference type="EMBL" id="ETS76431.1"/>
    </source>
</evidence>
<dbReference type="InterPro" id="IPR011527">
    <property type="entry name" value="ABC1_TM_dom"/>
</dbReference>
<reference evidence="15" key="1">
    <citation type="journal article" date="2015" name="BMC Genomics">
        <title>Genomic and transcriptomic analysis of the endophytic fungus Pestalotiopsis fici reveals its lifestyle and high potential for synthesis of natural products.</title>
        <authorList>
            <person name="Wang X."/>
            <person name="Zhang X."/>
            <person name="Liu L."/>
            <person name="Xiang M."/>
            <person name="Wang W."/>
            <person name="Sun X."/>
            <person name="Che Y."/>
            <person name="Guo L."/>
            <person name="Liu G."/>
            <person name="Guo L."/>
            <person name="Wang C."/>
            <person name="Yin W.B."/>
            <person name="Stadler M."/>
            <person name="Zhang X."/>
            <person name="Liu X."/>
        </authorList>
    </citation>
    <scope>NUCLEOTIDE SEQUENCE [LARGE SCALE GENOMIC DNA]</scope>
    <source>
        <strain evidence="15">W106-1 / CGMCC3.15140</strain>
    </source>
</reference>
<evidence type="ECO:0000256" key="5">
    <source>
        <dbReference type="ARBA" id="ARBA00022741"/>
    </source>
</evidence>
<evidence type="ECO:0000256" key="10">
    <source>
        <dbReference type="SAM" id="MobiDB-lite"/>
    </source>
</evidence>
<feature type="transmembrane region" description="Helical" evidence="11">
    <location>
        <begin position="211"/>
        <end position="231"/>
    </location>
</feature>
<organism evidence="14 15">
    <name type="scientific">Pestalotiopsis fici (strain W106-1 / CGMCC3.15140)</name>
    <dbReference type="NCBI Taxonomy" id="1229662"/>
    <lineage>
        <taxon>Eukaryota</taxon>
        <taxon>Fungi</taxon>
        <taxon>Dikarya</taxon>
        <taxon>Ascomycota</taxon>
        <taxon>Pezizomycotina</taxon>
        <taxon>Sordariomycetes</taxon>
        <taxon>Xylariomycetidae</taxon>
        <taxon>Amphisphaeriales</taxon>
        <taxon>Sporocadaceae</taxon>
        <taxon>Pestalotiopsis</taxon>
    </lineage>
</organism>
<keyword evidence="15" id="KW-1185">Reference proteome</keyword>
<dbReference type="SUPFAM" id="SSF90123">
    <property type="entry name" value="ABC transporter transmembrane region"/>
    <property type="match status" value="2"/>
</dbReference>
<feature type="transmembrane region" description="Helical" evidence="11">
    <location>
        <begin position="827"/>
        <end position="847"/>
    </location>
</feature>
<dbReference type="PROSITE" id="PS50929">
    <property type="entry name" value="ABC_TM1F"/>
    <property type="match status" value="2"/>
</dbReference>
<evidence type="ECO:0000256" key="4">
    <source>
        <dbReference type="ARBA" id="ARBA00022737"/>
    </source>
</evidence>
<dbReference type="HOGENOM" id="CLU_000604_27_3_1"/>
<dbReference type="PROSITE" id="PS50893">
    <property type="entry name" value="ABC_TRANSPORTER_2"/>
    <property type="match status" value="2"/>
</dbReference>
<dbReference type="EMBL" id="KI912117">
    <property type="protein sequence ID" value="ETS76431.1"/>
    <property type="molecule type" value="Genomic_DNA"/>
</dbReference>
<dbReference type="InterPro" id="IPR003593">
    <property type="entry name" value="AAA+_ATPase"/>
</dbReference>
<feature type="transmembrane region" description="Helical" evidence="11">
    <location>
        <begin position="943"/>
        <end position="962"/>
    </location>
</feature>
<feature type="transmembrane region" description="Helical" evidence="11">
    <location>
        <begin position="420"/>
        <end position="439"/>
    </location>
</feature>
<dbReference type="OrthoDB" id="6500128at2759"/>
<evidence type="ECO:0000313" key="15">
    <source>
        <dbReference type="Proteomes" id="UP000030651"/>
    </source>
</evidence>
<evidence type="ECO:0000256" key="2">
    <source>
        <dbReference type="ARBA" id="ARBA00022448"/>
    </source>
</evidence>
<keyword evidence="5" id="KW-0547">Nucleotide-binding</keyword>
<evidence type="ECO:0000256" key="1">
    <source>
        <dbReference type="ARBA" id="ARBA00004141"/>
    </source>
</evidence>
<feature type="transmembrane region" description="Helical" evidence="11">
    <location>
        <begin position="320"/>
        <end position="339"/>
    </location>
</feature>
<dbReference type="PANTHER" id="PTHR24223:SF415">
    <property type="entry name" value="FI20190P1"/>
    <property type="match status" value="1"/>
</dbReference>
<evidence type="ECO:0000259" key="12">
    <source>
        <dbReference type="PROSITE" id="PS50893"/>
    </source>
</evidence>
<dbReference type="SUPFAM" id="SSF52540">
    <property type="entry name" value="P-loop containing nucleoside triphosphate hydrolases"/>
    <property type="match status" value="2"/>
</dbReference>
<feature type="transmembrane region" description="Helical" evidence="11">
    <location>
        <begin position="91"/>
        <end position="114"/>
    </location>
</feature>
<feature type="domain" description="ABC transporter" evidence="12">
    <location>
        <begin position="1145"/>
        <end position="1386"/>
    </location>
</feature>
<dbReference type="GO" id="GO:0016887">
    <property type="term" value="F:ATP hydrolysis activity"/>
    <property type="evidence" value="ECO:0007669"/>
    <property type="project" value="InterPro"/>
</dbReference>
<evidence type="ECO:0000256" key="7">
    <source>
        <dbReference type="ARBA" id="ARBA00022989"/>
    </source>
</evidence>
<dbReference type="InParanoid" id="W3WUA1"/>
<keyword evidence="4" id="KW-0677">Repeat</keyword>
<dbReference type="InterPro" id="IPR003439">
    <property type="entry name" value="ABC_transporter-like_ATP-bd"/>
</dbReference>
<dbReference type="PROSITE" id="PS00211">
    <property type="entry name" value="ABC_TRANSPORTER_1"/>
    <property type="match status" value="1"/>
</dbReference>
<dbReference type="OMA" id="SALCITT"/>
<dbReference type="GO" id="GO:0140359">
    <property type="term" value="F:ABC-type transporter activity"/>
    <property type="evidence" value="ECO:0007669"/>
    <property type="project" value="InterPro"/>
</dbReference>
<dbReference type="InterPro" id="IPR017871">
    <property type="entry name" value="ABC_transporter-like_CS"/>
</dbReference>
<feature type="transmembrane region" description="Helical" evidence="11">
    <location>
        <begin position="445"/>
        <end position="466"/>
    </location>
</feature>
<keyword evidence="7 11" id="KW-1133">Transmembrane helix</keyword>